<dbReference type="EMBL" id="JBBXMP010000332">
    <property type="protein sequence ID" value="KAL0058318.1"/>
    <property type="molecule type" value="Genomic_DNA"/>
</dbReference>
<gene>
    <name evidence="1" type="ORF">AAF712_015013</name>
</gene>
<proteinExistence type="predicted"/>
<comment type="caution">
    <text evidence="1">The sequence shown here is derived from an EMBL/GenBank/DDBJ whole genome shotgun (WGS) entry which is preliminary data.</text>
</comment>
<dbReference type="Proteomes" id="UP001437256">
    <property type="component" value="Unassembled WGS sequence"/>
</dbReference>
<organism evidence="1 2">
    <name type="scientific">Marasmius tenuissimus</name>
    <dbReference type="NCBI Taxonomy" id="585030"/>
    <lineage>
        <taxon>Eukaryota</taxon>
        <taxon>Fungi</taxon>
        <taxon>Dikarya</taxon>
        <taxon>Basidiomycota</taxon>
        <taxon>Agaricomycotina</taxon>
        <taxon>Agaricomycetes</taxon>
        <taxon>Agaricomycetidae</taxon>
        <taxon>Agaricales</taxon>
        <taxon>Marasmiineae</taxon>
        <taxon>Marasmiaceae</taxon>
        <taxon>Marasmius</taxon>
    </lineage>
</organism>
<evidence type="ECO:0000313" key="1">
    <source>
        <dbReference type="EMBL" id="KAL0058318.1"/>
    </source>
</evidence>
<keyword evidence="2" id="KW-1185">Reference proteome</keyword>
<reference evidence="1 2" key="1">
    <citation type="submission" date="2024-05" db="EMBL/GenBank/DDBJ databases">
        <title>A draft genome resource for the thread blight pathogen Marasmius tenuissimus strain MS-2.</title>
        <authorList>
            <person name="Yulfo-Soto G.E."/>
            <person name="Baruah I.K."/>
            <person name="Amoako-Attah I."/>
            <person name="Bukari Y."/>
            <person name="Meinhardt L.W."/>
            <person name="Bailey B.A."/>
            <person name="Cohen S.P."/>
        </authorList>
    </citation>
    <scope>NUCLEOTIDE SEQUENCE [LARGE SCALE GENOMIC DNA]</scope>
    <source>
        <strain evidence="1 2">MS-2</strain>
    </source>
</reference>
<protein>
    <submittedName>
        <fullName evidence="1">Uncharacterized protein</fullName>
    </submittedName>
</protein>
<name>A0ABR2ZAI9_9AGAR</name>
<evidence type="ECO:0000313" key="2">
    <source>
        <dbReference type="Proteomes" id="UP001437256"/>
    </source>
</evidence>
<accession>A0ABR2ZAI9</accession>
<sequence>MDTNYDIASAAARLTEISNTRISNMKDTVFAASVGTNAWPSGLEVKNMGDPPSLRLIATEDQDSVELVLSVQGILVAKALPPITRPFGRKTKVAFLKQSVELCGFGSPIFENAISGIEQIDNRFRRSVNDSDFEEHRLLKWDGKHRTLELSNRYVTHAESTNGTTVVEVDRGIDPNGHLRALMGRTHVRTEDNVVEFYGLADEGTNTHIKIDPTAIKVGDIVEAQFSISSVFLGKRGGGKWRTVTTLRAVTHLDGQFTEAAITTRKREEAASKVTSSSDVASLKRKVGYRGVNMDTV</sequence>